<dbReference type="Proteomes" id="UP001412067">
    <property type="component" value="Unassembled WGS sequence"/>
</dbReference>
<organism evidence="10 11">
    <name type="scientific">Platanthera guangdongensis</name>
    <dbReference type="NCBI Taxonomy" id="2320717"/>
    <lineage>
        <taxon>Eukaryota</taxon>
        <taxon>Viridiplantae</taxon>
        <taxon>Streptophyta</taxon>
        <taxon>Embryophyta</taxon>
        <taxon>Tracheophyta</taxon>
        <taxon>Spermatophyta</taxon>
        <taxon>Magnoliopsida</taxon>
        <taxon>Liliopsida</taxon>
        <taxon>Asparagales</taxon>
        <taxon>Orchidaceae</taxon>
        <taxon>Orchidoideae</taxon>
        <taxon>Orchideae</taxon>
        <taxon>Orchidinae</taxon>
        <taxon>Platanthera</taxon>
    </lineage>
</organism>
<evidence type="ECO:0000313" key="10">
    <source>
        <dbReference type="EMBL" id="KAK8964164.1"/>
    </source>
</evidence>
<feature type="domain" description="Glycerol-3-phosphate acyltransferase RAM2/GPAT1-8 HAD-like" evidence="9">
    <location>
        <begin position="24"/>
        <end position="211"/>
    </location>
</feature>
<evidence type="ECO:0000256" key="2">
    <source>
        <dbReference type="ARBA" id="ARBA00007937"/>
    </source>
</evidence>
<evidence type="ECO:0000259" key="9">
    <source>
        <dbReference type="Pfam" id="PF23270"/>
    </source>
</evidence>
<comment type="caution">
    <text evidence="10">The sequence shown here is derived from an EMBL/GenBank/DDBJ whole genome shotgun (WGS) entry which is preliminary data.</text>
</comment>
<keyword evidence="6 8" id="KW-0472">Membrane</keyword>
<evidence type="ECO:0000256" key="4">
    <source>
        <dbReference type="ARBA" id="ARBA00022692"/>
    </source>
</evidence>
<keyword evidence="4 8" id="KW-0812">Transmembrane</keyword>
<evidence type="ECO:0000256" key="6">
    <source>
        <dbReference type="ARBA" id="ARBA00023136"/>
    </source>
</evidence>
<evidence type="ECO:0000256" key="1">
    <source>
        <dbReference type="ARBA" id="ARBA00004370"/>
    </source>
</evidence>
<reference evidence="10 11" key="1">
    <citation type="journal article" date="2022" name="Nat. Plants">
        <title>Genomes of leafy and leafless Platanthera orchids illuminate the evolution of mycoheterotrophy.</title>
        <authorList>
            <person name="Li M.H."/>
            <person name="Liu K.W."/>
            <person name="Li Z."/>
            <person name="Lu H.C."/>
            <person name="Ye Q.L."/>
            <person name="Zhang D."/>
            <person name="Wang J.Y."/>
            <person name="Li Y.F."/>
            <person name="Zhong Z.M."/>
            <person name="Liu X."/>
            <person name="Yu X."/>
            <person name="Liu D.K."/>
            <person name="Tu X.D."/>
            <person name="Liu B."/>
            <person name="Hao Y."/>
            <person name="Liao X.Y."/>
            <person name="Jiang Y.T."/>
            <person name="Sun W.H."/>
            <person name="Chen J."/>
            <person name="Chen Y.Q."/>
            <person name="Ai Y."/>
            <person name="Zhai J.W."/>
            <person name="Wu S.S."/>
            <person name="Zhou Z."/>
            <person name="Hsiao Y.Y."/>
            <person name="Wu W.L."/>
            <person name="Chen Y.Y."/>
            <person name="Lin Y.F."/>
            <person name="Hsu J.L."/>
            <person name="Li C.Y."/>
            <person name="Wang Z.W."/>
            <person name="Zhao X."/>
            <person name="Zhong W.Y."/>
            <person name="Ma X.K."/>
            <person name="Ma L."/>
            <person name="Huang J."/>
            <person name="Chen G.Z."/>
            <person name="Huang M.Z."/>
            <person name="Huang L."/>
            <person name="Peng D.H."/>
            <person name="Luo Y.B."/>
            <person name="Zou S.Q."/>
            <person name="Chen S.P."/>
            <person name="Lan S."/>
            <person name="Tsai W.C."/>
            <person name="Van de Peer Y."/>
            <person name="Liu Z.J."/>
        </authorList>
    </citation>
    <scope>NUCLEOTIDE SEQUENCE [LARGE SCALE GENOMIC DNA]</scope>
    <source>
        <strain evidence="10">Lor288</strain>
    </source>
</reference>
<comment type="subcellular location">
    <subcellularLocation>
        <location evidence="1">Membrane</location>
    </subcellularLocation>
</comment>
<keyword evidence="3" id="KW-0808">Transferase</keyword>
<feature type="transmembrane region" description="Helical" evidence="8">
    <location>
        <begin position="41"/>
        <end position="69"/>
    </location>
</feature>
<evidence type="ECO:0000256" key="3">
    <source>
        <dbReference type="ARBA" id="ARBA00022679"/>
    </source>
</evidence>
<dbReference type="PANTHER" id="PTHR15486:SF70">
    <property type="entry name" value="GLYCEROL-3-PHOSPHATE ACYLTRANSFERASE 8-RELATED"/>
    <property type="match status" value="1"/>
</dbReference>
<name>A0ABR2MKF7_9ASPA</name>
<dbReference type="Gene3D" id="3.40.50.1000">
    <property type="entry name" value="HAD superfamily/HAD-like"/>
    <property type="match status" value="1"/>
</dbReference>
<evidence type="ECO:0000256" key="8">
    <source>
        <dbReference type="SAM" id="Phobius"/>
    </source>
</evidence>
<evidence type="ECO:0000256" key="7">
    <source>
        <dbReference type="SAM" id="MobiDB-lite"/>
    </source>
</evidence>
<accession>A0ABR2MKF7</accession>
<dbReference type="PANTHER" id="PTHR15486">
    <property type="entry name" value="ANCIENT UBIQUITOUS PROTEIN"/>
    <property type="match status" value="1"/>
</dbReference>
<dbReference type="Pfam" id="PF23270">
    <property type="entry name" value="HAD_RAM2_N"/>
    <property type="match status" value="1"/>
</dbReference>
<dbReference type="InterPro" id="IPR056462">
    <property type="entry name" value="HAD_RAM2/GPAT1-8"/>
</dbReference>
<gene>
    <name evidence="10" type="primary">GPAT4</name>
    <name evidence="10" type="ORF">KSP40_PGU006834</name>
</gene>
<keyword evidence="11" id="KW-1185">Reference proteome</keyword>
<feature type="region of interest" description="Disordered" evidence="7">
    <location>
        <begin position="289"/>
        <end position="309"/>
    </location>
</feature>
<dbReference type="InterPro" id="IPR023214">
    <property type="entry name" value="HAD_sf"/>
</dbReference>
<comment type="similarity">
    <text evidence="2">Belongs to the GPAT/DAPAT family.</text>
</comment>
<proteinExistence type="inferred from homology"/>
<dbReference type="EMBL" id="JBBWWR010000007">
    <property type="protein sequence ID" value="KAK8964164.1"/>
    <property type="molecule type" value="Genomic_DNA"/>
</dbReference>
<evidence type="ECO:0000313" key="11">
    <source>
        <dbReference type="Proteomes" id="UP001412067"/>
    </source>
</evidence>
<sequence>MPADHGTFGTIAGCDPSGRDSHTAAADLDGTLFVSSVSFPYFFLLAVEAGSLLRGAALLLLCPIVFLVYKFLSEEAGIQIMIYVSVAGIPISDIELVARAVLPRFYAADVRADSYRIFRACRRRRVVVTANPTVMVEPFVKEYLGGDRVLGTELEVNRRTGKATGMVTGAGVLVGGRKRDAVKKEFGDDLPDLGIGDRESDHAFMAICKAQVRPALGPDHNGGSKNRTGILSSSSELDSIQFAVTISSCKSEGEYLLSWRVQLLSWRADFCEIKSGPLDHELDTIQFMRTGEDPSPKKSPLYVPEDSFL</sequence>
<protein>
    <submittedName>
        <fullName evidence="10">Glycerol-3-phosphate 2-O-acyltransferase 4</fullName>
    </submittedName>
</protein>
<evidence type="ECO:0000256" key="5">
    <source>
        <dbReference type="ARBA" id="ARBA00022989"/>
    </source>
</evidence>
<keyword evidence="5 8" id="KW-1133">Transmembrane helix</keyword>